<name>A0A8H7KJA2_AGABI</name>
<evidence type="ECO:0000313" key="1">
    <source>
        <dbReference type="EMBL" id="KAF7782339.1"/>
    </source>
</evidence>
<dbReference type="EMBL" id="JABXXO010000003">
    <property type="protein sequence ID" value="KAF7782339.1"/>
    <property type="molecule type" value="Genomic_DNA"/>
</dbReference>
<dbReference type="Proteomes" id="UP000629468">
    <property type="component" value="Unassembled WGS sequence"/>
</dbReference>
<reference evidence="1 2" key="1">
    <citation type="journal article" name="Sci. Rep.">
        <title>Telomere-to-telomere assembled and centromere annotated genomes of the two main subspecies of the button mushroom Agaricus bisporus reveal especially polymorphic chromosome ends.</title>
        <authorList>
            <person name="Sonnenberg A.S.M."/>
            <person name="Sedaghat-Telgerd N."/>
            <person name="Lavrijssen B."/>
            <person name="Ohm R.A."/>
            <person name="Hendrickx P.M."/>
            <person name="Scholtmeijer K."/>
            <person name="Baars J.J.P."/>
            <person name="van Peer A."/>
        </authorList>
    </citation>
    <scope>NUCLEOTIDE SEQUENCE [LARGE SCALE GENOMIC DNA]</scope>
    <source>
        <strain evidence="1 2">H119_p4</strain>
    </source>
</reference>
<proteinExistence type="predicted"/>
<evidence type="ECO:0000313" key="2">
    <source>
        <dbReference type="Proteomes" id="UP000629468"/>
    </source>
</evidence>
<protein>
    <submittedName>
        <fullName evidence="1">Uncharacterized protein</fullName>
    </submittedName>
</protein>
<comment type="caution">
    <text evidence="1">The sequence shown here is derived from an EMBL/GenBank/DDBJ whole genome shotgun (WGS) entry which is preliminary data.</text>
</comment>
<organism evidence="1 2">
    <name type="scientific">Agaricus bisporus var. burnettii</name>
    <dbReference type="NCBI Taxonomy" id="192524"/>
    <lineage>
        <taxon>Eukaryota</taxon>
        <taxon>Fungi</taxon>
        <taxon>Dikarya</taxon>
        <taxon>Basidiomycota</taxon>
        <taxon>Agaricomycotina</taxon>
        <taxon>Agaricomycetes</taxon>
        <taxon>Agaricomycetidae</taxon>
        <taxon>Agaricales</taxon>
        <taxon>Agaricineae</taxon>
        <taxon>Agaricaceae</taxon>
        <taxon>Agaricus</taxon>
    </lineage>
</organism>
<accession>A0A8H7KJA2</accession>
<dbReference type="AlphaFoldDB" id="A0A8H7KJA2"/>
<gene>
    <name evidence="1" type="ORF">Agabi119p4_1715</name>
</gene>
<sequence length="152" mass="17204">MASPEQVELNQPHAPGPNAIEAFNTVLRAIKSEIVRSRHHWDKHEPKMWSRIAHLSDHELTHFTIEKDLVVVRSGATSYGNIIFGKIRIPAVNDDEGEGFIHVRIHDPPNHGTGDVKFHSILTVEGNRNAEGHPTTWRAIQTRDAPLEFFNE</sequence>